<dbReference type="Pfam" id="PF10332">
    <property type="entry name" value="DUF2418"/>
    <property type="match status" value="1"/>
</dbReference>
<evidence type="ECO:0000256" key="6">
    <source>
        <dbReference type="SAM" id="Phobius"/>
    </source>
</evidence>
<keyword evidence="8" id="KW-1185">Reference proteome</keyword>
<evidence type="ECO:0000256" key="1">
    <source>
        <dbReference type="ARBA" id="ARBA00004127"/>
    </source>
</evidence>
<dbReference type="AlphaFoldDB" id="W9CI86"/>
<evidence type="ECO:0000256" key="5">
    <source>
        <dbReference type="SAM" id="MobiDB-lite"/>
    </source>
</evidence>
<dbReference type="OrthoDB" id="3363151at2759"/>
<reference evidence="7 8" key="1">
    <citation type="journal article" date="2014" name="Genome Announc.">
        <title>Draft genome sequence of Sclerotinia borealis, a psychrophilic plant pathogenic fungus.</title>
        <authorList>
            <person name="Mardanov A.V."/>
            <person name="Beletsky A.V."/>
            <person name="Kadnikov V.V."/>
            <person name="Ignatov A.N."/>
            <person name="Ravin N.V."/>
        </authorList>
    </citation>
    <scope>NUCLEOTIDE SEQUENCE [LARGE SCALE GENOMIC DNA]</scope>
    <source>
        <strain evidence="8">F-4157</strain>
    </source>
</reference>
<dbReference type="PANTHER" id="PTHR28293:SF1">
    <property type="entry name" value="NUCLEAR RIM PROTEIN 1"/>
    <property type="match status" value="1"/>
</dbReference>
<dbReference type="PANTHER" id="PTHR28293">
    <property type="entry name" value="NUCLEAR RIM PROTEIN 1"/>
    <property type="match status" value="1"/>
</dbReference>
<protein>
    <recommendedName>
        <fullName evidence="9">Meiotically up-regulated gene 154 protein</fullName>
    </recommendedName>
</protein>
<feature type="region of interest" description="Disordered" evidence="5">
    <location>
        <begin position="330"/>
        <end position="482"/>
    </location>
</feature>
<dbReference type="GO" id="GO:0043007">
    <property type="term" value="P:maintenance of rDNA"/>
    <property type="evidence" value="ECO:0007669"/>
    <property type="project" value="TreeGrafter"/>
</dbReference>
<feature type="compositionally biased region" description="Basic and acidic residues" evidence="5">
    <location>
        <begin position="414"/>
        <end position="428"/>
    </location>
</feature>
<evidence type="ECO:0000313" key="7">
    <source>
        <dbReference type="EMBL" id="ESZ95693.1"/>
    </source>
</evidence>
<feature type="transmembrane region" description="Helical" evidence="6">
    <location>
        <begin position="177"/>
        <end position="196"/>
    </location>
</feature>
<dbReference type="Proteomes" id="UP000019487">
    <property type="component" value="Unassembled WGS sequence"/>
</dbReference>
<feature type="transmembrane region" description="Helical" evidence="6">
    <location>
        <begin position="208"/>
        <end position="227"/>
    </location>
</feature>
<feature type="transmembrane region" description="Helical" evidence="6">
    <location>
        <begin position="41"/>
        <end position="61"/>
    </location>
</feature>
<dbReference type="EMBL" id="AYSA01000169">
    <property type="protein sequence ID" value="ESZ95693.1"/>
    <property type="molecule type" value="Genomic_DNA"/>
</dbReference>
<name>W9CI86_SCLBF</name>
<evidence type="ECO:0008006" key="9">
    <source>
        <dbReference type="Google" id="ProtNLM"/>
    </source>
</evidence>
<evidence type="ECO:0000313" key="8">
    <source>
        <dbReference type="Proteomes" id="UP000019487"/>
    </source>
</evidence>
<dbReference type="InterPro" id="IPR018819">
    <property type="entry name" value="Nur1/Mug154"/>
</dbReference>
<feature type="compositionally biased region" description="Polar residues" evidence="5">
    <location>
        <begin position="384"/>
        <end position="396"/>
    </location>
</feature>
<dbReference type="GO" id="GO:0007096">
    <property type="term" value="P:regulation of exit from mitosis"/>
    <property type="evidence" value="ECO:0007669"/>
    <property type="project" value="TreeGrafter"/>
</dbReference>
<feature type="transmembrane region" description="Helical" evidence="6">
    <location>
        <begin position="81"/>
        <end position="102"/>
    </location>
</feature>
<comment type="caution">
    <text evidence="7">The sequence shown here is derived from an EMBL/GenBank/DDBJ whole genome shotgun (WGS) entry which is preliminary data.</text>
</comment>
<dbReference type="STRING" id="1432307.W9CI86"/>
<organism evidence="7 8">
    <name type="scientific">Sclerotinia borealis (strain F-4128)</name>
    <dbReference type="NCBI Taxonomy" id="1432307"/>
    <lineage>
        <taxon>Eukaryota</taxon>
        <taxon>Fungi</taxon>
        <taxon>Dikarya</taxon>
        <taxon>Ascomycota</taxon>
        <taxon>Pezizomycotina</taxon>
        <taxon>Leotiomycetes</taxon>
        <taxon>Helotiales</taxon>
        <taxon>Sclerotiniaceae</taxon>
        <taxon>Sclerotinia</taxon>
    </lineage>
</organism>
<evidence type="ECO:0000256" key="3">
    <source>
        <dbReference type="ARBA" id="ARBA00022989"/>
    </source>
</evidence>
<proteinExistence type="predicted"/>
<gene>
    <name evidence="7" type="ORF">SBOR_3913</name>
</gene>
<keyword evidence="2 6" id="KW-0812">Transmembrane</keyword>
<evidence type="ECO:0000256" key="2">
    <source>
        <dbReference type="ARBA" id="ARBA00022692"/>
    </source>
</evidence>
<accession>W9CI86</accession>
<dbReference type="GO" id="GO:0012505">
    <property type="term" value="C:endomembrane system"/>
    <property type="evidence" value="ECO:0007669"/>
    <property type="project" value="UniProtKB-SubCell"/>
</dbReference>
<evidence type="ECO:0000256" key="4">
    <source>
        <dbReference type="ARBA" id="ARBA00023136"/>
    </source>
</evidence>
<keyword evidence="4 6" id="KW-0472">Membrane</keyword>
<keyword evidence="3 6" id="KW-1133">Transmembrane helix</keyword>
<sequence>MPRLVRQRPLRERITDLFNVHDWLLWISEEIETRDWDSKKYANPLGFGLHFLLLIARANSGSEGHGDADDVFGDVPLGPGWLSYVSTLLVYILTALSILNAVSTFSRKRHYRLFESPIEAAPSTPSAHRVRVDSSPVSSSPLRFFSSMLGNTSAQSRAHPDPTRDVWEIAVWDPIPVCLRLFCLFSPGHVLVYWLFLPTLSSDSRPSVTIFTTLVLEILMTGQLLLLQTNFSQQEKDTGIIQKEVMSEYDIKFVHPRLNPVMRDVGTQLSGPGARVRTGREEEIEIYTPSVILKKGFRTNPNPNYVKHVDPESVGPNKPVSRKIFSPAPSFISASFNNPRDSPYNRKIPNTAMRQPQFRRTPPNAVASTSTGTGDGGSLGIYSHANSPLKKTSSLFDMQGRDRRDTPKSSLDMAGREIRDQREREASPRIRVHGGSDLRPFGRLPFPDVESDRRVSDSSALNPRARPGNVEQSPYKRGPSRW</sequence>
<comment type="subcellular location">
    <subcellularLocation>
        <location evidence="1">Endomembrane system</location>
        <topology evidence="1">Multi-pass membrane protein</topology>
    </subcellularLocation>
</comment>
<dbReference type="HOGENOM" id="CLU_044030_1_0_1"/>